<dbReference type="GO" id="GO:0071586">
    <property type="term" value="P:CAAX-box protein processing"/>
    <property type="evidence" value="ECO:0007669"/>
    <property type="project" value="UniProtKB-UniRule"/>
</dbReference>
<dbReference type="Pfam" id="PF01435">
    <property type="entry name" value="Peptidase_M48"/>
    <property type="match status" value="1"/>
</dbReference>
<feature type="active site" description="Proton donor" evidence="12">
    <location>
        <position position="418"/>
    </location>
</feature>
<accession>A0A3R7C8P3</accession>
<keyword evidence="10 14" id="KW-0472">Membrane</keyword>
<feature type="active site" evidence="12">
    <location>
        <position position="332"/>
    </location>
</feature>
<feature type="binding site" evidence="13">
    <location>
        <position position="335"/>
    </location>
    <ligand>
        <name>Zn(2+)</name>
        <dbReference type="ChEBI" id="CHEBI:29105"/>
        <note>catalytic</note>
    </ligand>
</feature>
<keyword evidence="5 14" id="KW-0378">Hydrolase</keyword>
<reference evidence="17 18" key="1">
    <citation type="submission" date="2018-08" db="EMBL/GenBank/DDBJ databases">
        <title>Aphanomyces genome sequencing and annotation.</title>
        <authorList>
            <person name="Minardi D."/>
            <person name="Oidtmann B."/>
            <person name="Van Der Giezen M."/>
            <person name="Studholme D.J."/>
        </authorList>
    </citation>
    <scope>NUCLEOTIDE SEQUENCE [LARGE SCALE GENOMIC DNA]</scope>
    <source>
        <strain evidence="17 18">Da</strain>
    </source>
</reference>
<gene>
    <name evidence="17" type="ORF">DYB37_007251</name>
</gene>
<protein>
    <recommendedName>
        <fullName evidence="14">CAAX prenyl protease</fullName>
        <ecNumber evidence="14">3.4.24.84</ecNumber>
    </recommendedName>
</protein>
<comment type="caution">
    <text evidence="17">The sequence shown here is derived from an EMBL/GenBank/DDBJ whole genome shotgun (WGS) entry which is preliminary data.</text>
</comment>
<feature type="transmembrane region" description="Helical" evidence="14">
    <location>
        <begin position="203"/>
        <end position="222"/>
    </location>
</feature>
<evidence type="ECO:0000256" key="1">
    <source>
        <dbReference type="ARBA" id="ARBA00004477"/>
    </source>
</evidence>
<evidence type="ECO:0000256" key="2">
    <source>
        <dbReference type="ARBA" id="ARBA00022670"/>
    </source>
</evidence>
<feature type="transmembrane region" description="Helical" evidence="14">
    <location>
        <begin position="115"/>
        <end position="133"/>
    </location>
</feature>
<evidence type="ECO:0000256" key="11">
    <source>
        <dbReference type="ARBA" id="ARBA00044456"/>
    </source>
</evidence>
<dbReference type="InterPro" id="IPR001915">
    <property type="entry name" value="Peptidase_M48"/>
</dbReference>
<feature type="binding site" evidence="13">
    <location>
        <position position="414"/>
    </location>
    <ligand>
        <name>Zn(2+)</name>
        <dbReference type="ChEBI" id="CHEBI:29105"/>
        <note>catalytic</note>
    </ligand>
</feature>
<evidence type="ECO:0000313" key="18">
    <source>
        <dbReference type="Proteomes" id="UP000285430"/>
    </source>
</evidence>
<keyword evidence="7 13" id="KW-0862">Zinc</keyword>
<evidence type="ECO:0000256" key="5">
    <source>
        <dbReference type="ARBA" id="ARBA00022801"/>
    </source>
</evidence>
<keyword evidence="9 14" id="KW-0482">Metalloprotease</keyword>
<organism evidence="17 18">
    <name type="scientific">Aphanomyces astaci</name>
    <name type="common">Crayfish plague agent</name>
    <dbReference type="NCBI Taxonomy" id="112090"/>
    <lineage>
        <taxon>Eukaryota</taxon>
        <taxon>Sar</taxon>
        <taxon>Stramenopiles</taxon>
        <taxon>Oomycota</taxon>
        <taxon>Saprolegniomycetes</taxon>
        <taxon>Saprolegniales</taxon>
        <taxon>Verrucalvaceae</taxon>
        <taxon>Aphanomyces</taxon>
    </lineage>
</organism>
<evidence type="ECO:0000256" key="8">
    <source>
        <dbReference type="ARBA" id="ARBA00022989"/>
    </source>
</evidence>
<evidence type="ECO:0000256" key="14">
    <source>
        <dbReference type="RuleBase" id="RU366005"/>
    </source>
</evidence>
<keyword evidence="6 14" id="KW-0256">Endoplasmic reticulum</keyword>
<dbReference type="AlphaFoldDB" id="A0A3R7C8P3"/>
<keyword evidence="8 14" id="KW-1133">Transmembrane helix</keyword>
<evidence type="ECO:0000256" key="6">
    <source>
        <dbReference type="ARBA" id="ARBA00022824"/>
    </source>
</evidence>
<evidence type="ECO:0000256" key="10">
    <source>
        <dbReference type="ARBA" id="ARBA00023136"/>
    </source>
</evidence>
<comment type="caution">
    <text evidence="14">Lacks conserved residue(s) required for the propagation of feature annotation.</text>
</comment>
<feature type="transmembrane region" description="Helical" evidence="14">
    <location>
        <begin position="15"/>
        <end position="36"/>
    </location>
</feature>
<dbReference type="GO" id="GO:0005789">
    <property type="term" value="C:endoplasmic reticulum membrane"/>
    <property type="evidence" value="ECO:0007669"/>
    <property type="project" value="UniProtKB-SubCell"/>
</dbReference>
<comment type="catalytic activity">
    <reaction evidence="11 14">
        <text>Hydrolyzes the peptide bond -P2-(S-farnesyl or geranylgeranyl)C-P1'-P2'-P3'-COOH where P1' and P2' are amino acids with aliphatic side chains and P3' is any C-terminal residue.</text>
        <dbReference type="EC" id="3.4.24.84"/>
    </reaction>
</comment>
<dbReference type="InterPro" id="IPR032456">
    <property type="entry name" value="Peptidase_M48_N"/>
</dbReference>
<dbReference type="GO" id="GO:0004222">
    <property type="term" value="F:metalloendopeptidase activity"/>
    <property type="evidence" value="ECO:0007669"/>
    <property type="project" value="UniProtKB-UniRule"/>
</dbReference>
<name>A0A3R7C8P3_APHAT</name>
<feature type="domain" description="Peptidase M48" evidence="15">
    <location>
        <begin position="263"/>
        <end position="471"/>
    </location>
</feature>
<evidence type="ECO:0000256" key="3">
    <source>
        <dbReference type="ARBA" id="ARBA00022692"/>
    </source>
</evidence>
<keyword evidence="2 14" id="KW-0645">Protease</keyword>
<evidence type="ECO:0000256" key="12">
    <source>
        <dbReference type="PIRSR" id="PIRSR627057-1"/>
    </source>
</evidence>
<dbReference type="Proteomes" id="UP000285430">
    <property type="component" value="Unassembled WGS sequence"/>
</dbReference>
<dbReference type="Gene3D" id="3.30.2010.10">
    <property type="entry name" value="Metalloproteases ('zincins'), catalytic domain"/>
    <property type="match status" value="1"/>
</dbReference>
<evidence type="ECO:0000256" key="13">
    <source>
        <dbReference type="PIRSR" id="PIRSR627057-2"/>
    </source>
</evidence>
<comment type="cofactor">
    <cofactor evidence="13 14">
        <name>Zn(2+)</name>
        <dbReference type="ChEBI" id="CHEBI:29105"/>
    </cofactor>
    <text evidence="13 14">Binds 1 zinc ion per subunit.</text>
</comment>
<feature type="transmembrane region" description="Helical" evidence="14">
    <location>
        <begin position="228"/>
        <end position="252"/>
    </location>
</feature>
<dbReference type="EMBL" id="QUTH01003579">
    <property type="protein sequence ID" value="RHZ18521.1"/>
    <property type="molecule type" value="Genomic_DNA"/>
</dbReference>
<dbReference type="VEuPathDB" id="FungiDB:H257_00958"/>
<comment type="similarity">
    <text evidence="14">Belongs to the peptidase M48A family.</text>
</comment>
<dbReference type="InterPro" id="IPR027057">
    <property type="entry name" value="CAXX_Prtase_1"/>
</dbReference>
<keyword evidence="3 14" id="KW-0812">Transmembrane</keyword>
<comment type="function">
    <text evidence="14">Proteolytically removes the C-terminal three residues of farnesylated proteins.</text>
</comment>
<dbReference type="FunFam" id="3.30.2010.10:FF:000002">
    <property type="entry name" value="CAAX prenyl protease"/>
    <property type="match status" value="1"/>
</dbReference>
<evidence type="ECO:0000256" key="9">
    <source>
        <dbReference type="ARBA" id="ARBA00023049"/>
    </source>
</evidence>
<evidence type="ECO:0000313" key="17">
    <source>
        <dbReference type="EMBL" id="RHZ18521.1"/>
    </source>
</evidence>
<comment type="subcellular location">
    <subcellularLocation>
        <location evidence="1 14">Endoplasmic reticulum membrane</location>
        <topology evidence="1 14">Multi-pass membrane protein</topology>
    </subcellularLocation>
</comment>
<dbReference type="EC" id="3.4.24.84" evidence="14"/>
<proteinExistence type="inferred from homology"/>
<feature type="binding site" evidence="13">
    <location>
        <position position="331"/>
    </location>
    <ligand>
        <name>Zn(2+)</name>
        <dbReference type="ChEBI" id="CHEBI:29105"/>
        <note>catalytic</note>
    </ligand>
</feature>
<sequence>MLKPWFTDEGWRTSAVPYLEGTLAFVCIVHVFETYLDYRQHKKLHETTLPDKLSRAIRHVDEQNQAKLNNDHVQDDNNDHDSNKSSLLAQTTAKFETSRLYSLDKSTFKFIRDSFHFVDGLAMLLLGYMPFVWQTSRRVLASWGYYDPMANEIPLSLVFVTLTAARDMLLSLPFDLFATFVVEERHGFNKQSLGLFFLDKVKSTLLTVAIGFPVLSAVLWIVRWGGDLFVVYVWAFTFVVTLVLMTIVPTWIMPLFNLFNSLESGSLRDAIEALAASVAFPLTKLFVCDGSKRSSHSNAYLFGLFNNKRIVLFDTLLTQASNAEVVAVVGHELGHWKLWHTVQNLVVQQVYIVAMFVVFARCMHDRDLFASFGFDSQSVDLPVIISLTLFTSTVWAPVDKLLQYVVTANTRANEFQADAFAVDLGHGEPLQSALTKISLENLANMNPDTLYSAYHYSPPPLVERLAAISKRMQDRRKHE</sequence>
<evidence type="ECO:0000256" key="7">
    <source>
        <dbReference type="ARBA" id="ARBA00022833"/>
    </source>
</evidence>
<evidence type="ECO:0000259" key="15">
    <source>
        <dbReference type="Pfam" id="PF01435"/>
    </source>
</evidence>
<dbReference type="CDD" id="cd07343">
    <property type="entry name" value="M48A_Zmpste24p_like"/>
    <property type="match status" value="1"/>
</dbReference>
<evidence type="ECO:0000259" key="16">
    <source>
        <dbReference type="Pfam" id="PF16491"/>
    </source>
</evidence>
<keyword evidence="4 13" id="KW-0479">Metal-binding</keyword>
<dbReference type="GO" id="GO:0046872">
    <property type="term" value="F:metal ion binding"/>
    <property type="evidence" value="ECO:0007669"/>
    <property type="project" value="UniProtKB-UniRule"/>
</dbReference>
<dbReference type="Pfam" id="PF16491">
    <property type="entry name" value="Peptidase_M48_N"/>
    <property type="match status" value="1"/>
</dbReference>
<feature type="domain" description="CAAX prenyl protease 1 N-terminal" evidence="16">
    <location>
        <begin position="91"/>
        <end position="257"/>
    </location>
</feature>
<evidence type="ECO:0000256" key="4">
    <source>
        <dbReference type="ARBA" id="ARBA00022723"/>
    </source>
</evidence>
<dbReference type="PANTHER" id="PTHR10120">
    <property type="entry name" value="CAAX PRENYL PROTEASE 1"/>
    <property type="match status" value="1"/>
</dbReference>